<feature type="region of interest" description="Disordered" evidence="2">
    <location>
        <begin position="691"/>
        <end position="748"/>
    </location>
</feature>
<feature type="domain" description="C2H2-type" evidence="3">
    <location>
        <begin position="462"/>
        <end position="492"/>
    </location>
</feature>
<dbReference type="GO" id="GO:0008270">
    <property type="term" value="F:zinc ion binding"/>
    <property type="evidence" value="ECO:0007669"/>
    <property type="project" value="UniProtKB-KW"/>
</dbReference>
<feature type="region of interest" description="Disordered" evidence="2">
    <location>
        <begin position="1"/>
        <end position="62"/>
    </location>
</feature>
<evidence type="ECO:0000259" key="3">
    <source>
        <dbReference type="PROSITE" id="PS50157"/>
    </source>
</evidence>
<feature type="compositionally biased region" description="Polar residues" evidence="2">
    <location>
        <begin position="634"/>
        <end position="646"/>
    </location>
</feature>
<dbReference type="Proteomes" id="UP000694558">
    <property type="component" value="Chromosome 17"/>
</dbReference>
<feature type="region of interest" description="Disordered" evidence="2">
    <location>
        <begin position="364"/>
        <end position="463"/>
    </location>
</feature>
<evidence type="ECO:0000313" key="4">
    <source>
        <dbReference type="Ensembl" id="ENSSMAP00000004340.2"/>
    </source>
</evidence>
<accession>A0A8D2ZLZ7</accession>
<dbReference type="AlphaFoldDB" id="A0A8D2ZLZ7"/>
<dbReference type="GeneTree" id="ENSGT00390000002751"/>
<dbReference type="PROSITE" id="PS50157">
    <property type="entry name" value="ZINC_FINGER_C2H2_2"/>
    <property type="match status" value="1"/>
</dbReference>
<evidence type="ECO:0000256" key="2">
    <source>
        <dbReference type="SAM" id="MobiDB-lite"/>
    </source>
</evidence>
<feature type="region of interest" description="Disordered" evidence="2">
    <location>
        <begin position="478"/>
        <end position="522"/>
    </location>
</feature>
<dbReference type="Pfam" id="PF15961">
    <property type="entry name" value="DUF4764"/>
    <property type="match status" value="2"/>
</dbReference>
<dbReference type="InterPro" id="IPR039946">
    <property type="entry name" value="ZN839"/>
</dbReference>
<feature type="compositionally biased region" description="Basic residues" evidence="2">
    <location>
        <begin position="382"/>
        <end position="391"/>
    </location>
</feature>
<organism evidence="4 5">
    <name type="scientific">Scophthalmus maximus</name>
    <name type="common">Turbot</name>
    <name type="synonym">Psetta maxima</name>
    <dbReference type="NCBI Taxonomy" id="52904"/>
    <lineage>
        <taxon>Eukaryota</taxon>
        <taxon>Metazoa</taxon>
        <taxon>Chordata</taxon>
        <taxon>Craniata</taxon>
        <taxon>Vertebrata</taxon>
        <taxon>Euteleostomi</taxon>
        <taxon>Actinopterygii</taxon>
        <taxon>Neopterygii</taxon>
        <taxon>Teleostei</taxon>
        <taxon>Neoteleostei</taxon>
        <taxon>Acanthomorphata</taxon>
        <taxon>Carangaria</taxon>
        <taxon>Pleuronectiformes</taxon>
        <taxon>Pleuronectoidei</taxon>
        <taxon>Scophthalmidae</taxon>
        <taxon>Scophthalmus</taxon>
    </lineage>
</organism>
<evidence type="ECO:0000313" key="5">
    <source>
        <dbReference type="Proteomes" id="UP000694558"/>
    </source>
</evidence>
<dbReference type="PANTHER" id="PTHR16116:SF5">
    <property type="entry name" value="ZINC FINGER PROTEIN 839"/>
    <property type="match status" value="1"/>
</dbReference>
<feature type="compositionally biased region" description="Polar residues" evidence="2">
    <location>
        <begin position="713"/>
        <end position="747"/>
    </location>
</feature>
<feature type="compositionally biased region" description="Acidic residues" evidence="2">
    <location>
        <begin position="427"/>
        <end position="438"/>
    </location>
</feature>
<proteinExistence type="predicted"/>
<protein>
    <recommendedName>
        <fullName evidence="3">C2H2-type domain-containing protein</fullName>
    </recommendedName>
</protein>
<feature type="compositionally biased region" description="Basic and acidic residues" evidence="2">
    <location>
        <begin position="407"/>
        <end position="426"/>
    </location>
</feature>
<feature type="compositionally biased region" description="Low complexity" evidence="2">
    <location>
        <begin position="47"/>
        <end position="62"/>
    </location>
</feature>
<gene>
    <name evidence="4" type="primary">znf839</name>
</gene>
<sequence>MADNEDDSGPIGTIPEPPAATCTQSPDRPEPADHNGRPADSSQTVFGAGSEESGESLPSGSGAQLADFLQRCPEEQSILVGTELTALGPDLVNTTIIYVQPDGSLVEGSGLTAEEQQALLEQLTRQQLVQVSDTEATQLLQQSQLVKTIPVHNAALDPSQLQQVINQVTKSKQQVHVQVPQQQVQVHQQNPKTTNQNNASQQLKSVAQQVAMQTGSVQQVQKKSEPVRIQIKVPPKQEVKPSIALQQKNVCVNHPQVKLSANGSLSSAQIIHIQPVIGQQGQQFFLQQSPGDPPIQLLLQSPAPVVGSLLPLVHKLTGPTTSKASGPGQKPAAPPSTFKTVATSIIKTLPTSTPASVPLIEPINGMTTAARKSPAKAEEKKKLRKREKKMAKVQTRSGRVSRPPKYKAKDYKFIKTEDLADSHQSDSDDYSDMSEEEEGVRKDGPAPGSSSSLTYSHKSRSHRCQTCDKAYIGPGGLNRHYKLNPTHGDPDPPGNRPDNTPRPLGDVSHSQETTVTEEKPAAMATNRVTVGLVSRRGRRGRPPKISVTTVTSEQQVDRRRDRLRELVEQCEDEELMDIVLPRLTKVLSLWELLLAKVECGGTARTRFPDIYREYESLQVQVKQAAQDYIISPQGGATSTSAKTPSTEALPPDTPMEVCPCEGPLQTEAQVEPLPADQDQVLSTPDIAAQTKEPQEALGSSPKTATDTKAPDSVSAQTPGATETSTVQTLASQLQQRDSSQSESSTTDACEAKELQEGQEIYIQTEGLTVQLAEPGSDRIVIVNGPDGTTMHIQTPDGVPLEAVQALLGIEASDGNKVPH</sequence>
<dbReference type="Ensembl" id="ENSSMAT00000004407.2">
    <property type="protein sequence ID" value="ENSSMAP00000004340.2"/>
    <property type="gene ID" value="ENSSMAG00000002661.2"/>
</dbReference>
<dbReference type="InterPro" id="IPR013087">
    <property type="entry name" value="Znf_C2H2_type"/>
</dbReference>
<dbReference type="InterPro" id="IPR031885">
    <property type="entry name" value="DUF4764"/>
</dbReference>
<evidence type="ECO:0000256" key="1">
    <source>
        <dbReference type="PROSITE-ProRule" id="PRU00042"/>
    </source>
</evidence>
<feature type="compositionally biased region" description="Basic and acidic residues" evidence="2">
    <location>
        <begin position="27"/>
        <end position="37"/>
    </location>
</feature>
<feature type="region of interest" description="Disordered" evidence="2">
    <location>
        <begin position="632"/>
        <end position="660"/>
    </location>
</feature>
<keyword evidence="1" id="KW-0479">Metal-binding</keyword>
<reference evidence="4" key="1">
    <citation type="submission" date="2023-05" db="EMBL/GenBank/DDBJ databases">
        <title>High-quality long-read genome of Scophthalmus maximus.</title>
        <authorList>
            <person name="Lien S."/>
            <person name="Martinez P."/>
        </authorList>
    </citation>
    <scope>NUCLEOTIDE SEQUENCE [LARGE SCALE GENOMIC DNA]</scope>
</reference>
<name>A0A8D2ZLZ7_SCOMX</name>
<keyword evidence="1" id="KW-0862">Zinc</keyword>
<reference evidence="4" key="2">
    <citation type="submission" date="2025-08" db="UniProtKB">
        <authorList>
            <consortium name="Ensembl"/>
        </authorList>
    </citation>
    <scope>IDENTIFICATION</scope>
</reference>
<dbReference type="PANTHER" id="PTHR16116">
    <property type="entry name" value="ZINC FINGER PROTEIN 839"/>
    <property type="match status" value="1"/>
</dbReference>
<keyword evidence="1" id="KW-0863">Zinc-finger</keyword>